<evidence type="ECO:0000313" key="8">
    <source>
        <dbReference type="Proteomes" id="UP000662088"/>
    </source>
</evidence>
<comment type="subcellular location">
    <subcellularLocation>
        <location evidence="1">Cytoplasm</location>
    </subcellularLocation>
</comment>
<evidence type="ECO:0000256" key="5">
    <source>
        <dbReference type="ARBA" id="ARBA00039938"/>
    </source>
</evidence>
<dbReference type="Pfam" id="PF02583">
    <property type="entry name" value="Trns_repr_metal"/>
    <property type="match status" value="1"/>
</dbReference>
<dbReference type="CDD" id="cd10159">
    <property type="entry name" value="CsoR-like_DUF156_2"/>
    <property type="match status" value="1"/>
</dbReference>
<dbReference type="Proteomes" id="UP000662088">
    <property type="component" value="Unassembled WGS sequence"/>
</dbReference>
<dbReference type="GO" id="GO:0003677">
    <property type="term" value="F:DNA binding"/>
    <property type="evidence" value="ECO:0007669"/>
    <property type="project" value="InterPro"/>
</dbReference>
<gene>
    <name evidence="7" type="ORF">H8R92_02770</name>
</gene>
<dbReference type="GO" id="GO:0046872">
    <property type="term" value="F:metal ion binding"/>
    <property type="evidence" value="ECO:0007669"/>
    <property type="project" value="UniProtKB-KW"/>
</dbReference>
<dbReference type="Gene3D" id="1.20.58.1000">
    <property type="entry name" value="Metal-sensitive repressor, helix protomer"/>
    <property type="match status" value="1"/>
</dbReference>
<dbReference type="GO" id="GO:0005737">
    <property type="term" value="C:cytoplasm"/>
    <property type="evidence" value="ECO:0007669"/>
    <property type="project" value="UniProtKB-SubCell"/>
</dbReference>
<keyword evidence="3" id="KW-0963">Cytoplasm</keyword>
<name>A0A8I0AC11_9CLOT</name>
<dbReference type="PANTHER" id="PTHR33677">
    <property type="entry name" value="TRANSCRIPTIONAL REPRESSOR FRMR-RELATED"/>
    <property type="match status" value="1"/>
</dbReference>
<proteinExistence type="predicted"/>
<evidence type="ECO:0000256" key="6">
    <source>
        <dbReference type="ARBA" id="ARBA00041544"/>
    </source>
</evidence>
<dbReference type="InterPro" id="IPR038390">
    <property type="entry name" value="Metal_Tscrpt_repr_sf"/>
</dbReference>
<evidence type="ECO:0000256" key="3">
    <source>
        <dbReference type="ARBA" id="ARBA00022490"/>
    </source>
</evidence>
<sequence length="88" mass="10043">MNNERKKALQLLKTARGQIDGIIKMIEDDRYCVDISNQIMAAQSLLKKSNLIILEKHLHTCVKDACMNDNGDEKIEEIISILQKVMSK</sequence>
<protein>
    <recommendedName>
        <fullName evidence="5">Copper-sensing transcriptional repressor CsoR</fullName>
    </recommendedName>
    <alternativeName>
        <fullName evidence="6">Copper-sensitive operon repressor</fullName>
    </alternativeName>
</protein>
<keyword evidence="4" id="KW-0479">Metal-binding</keyword>
<accession>A0A8I0AC11</accession>
<evidence type="ECO:0000313" key="7">
    <source>
        <dbReference type="EMBL" id="MBC5639367.1"/>
    </source>
</evidence>
<comment type="caution">
    <text evidence="7">The sequence shown here is derived from an EMBL/GenBank/DDBJ whole genome shotgun (WGS) entry which is preliminary data.</text>
</comment>
<organism evidence="7 8">
    <name type="scientific">Clostridium lentum</name>
    <dbReference type="NCBI Taxonomy" id="2763037"/>
    <lineage>
        <taxon>Bacteria</taxon>
        <taxon>Bacillati</taxon>
        <taxon>Bacillota</taxon>
        <taxon>Clostridia</taxon>
        <taxon>Eubacteriales</taxon>
        <taxon>Clostridiaceae</taxon>
        <taxon>Clostridium</taxon>
    </lineage>
</organism>
<dbReference type="PANTHER" id="PTHR33677:SF4">
    <property type="entry name" value="COPPER-SENSING TRANSCRIPTIONAL REPRESSOR CSOR"/>
    <property type="match status" value="1"/>
</dbReference>
<evidence type="ECO:0000256" key="2">
    <source>
        <dbReference type="ARBA" id="ARBA00011738"/>
    </source>
</evidence>
<dbReference type="GO" id="GO:0045892">
    <property type="term" value="P:negative regulation of DNA-templated transcription"/>
    <property type="evidence" value="ECO:0007669"/>
    <property type="project" value="UniProtKB-ARBA"/>
</dbReference>
<dbReference type="RefSeq" id="WP_186834662.1">
    <property type="nucleotide sequence ID" value="NZ_JACOOQ010000003.1"/>
</dbReference>
<evidence type="ECO:0000256" key="4">
    <source>
        <dbReference type="ARBA" id="ARBA00022723"/>
    </source>
</evidence>
<dbReference type="InterPro" id="IPR003735">
    <property type="entry name" value="Metal_Tscrpt_repr"/>
</dbReference>
<dbReference type="AlphaFoldDB" id="A0A8I0AC11"/>
<evidence type="ECO:0000256" key="1">
    <source>
        <dbReference type="ARBA" id="ARBA00004496"/>
    </source>
</evidence>
<dbReference type="EMBL" id="JACOOQ010000003">
    <property type="protein sequence ID" value="MBC5639367.1"/>
    <property type="molecule type" value="Genomic_DNA"/>
</dbReference>
<keyword evidence="8" id="KW-1185">Reference proteome</keyword>
<reference evidence="7" key="1">
    <citation type="submission" date="2020-08" db="EMBL/GenBank/DDBJ databases">
        <title>Genome public.</title>
        <authorList>
            <person name="Liu C."/>
            <person name="Sun Q."/>
        </authorList>
    </citation>
    <scope>NUCLEOTIDE SEQUENCE</scope>
    <source>
        <strain evidence="7">NSJ-42</strain>
    </source>
</reference>
<comment type="subunit">
    <text evidence="2">Homodimer.</text>
</comment>